<evidence type="ECO:0000256" key="1">
    <source>
        <dbReference type="SAM" id="SignalP"/>
    </source>
</evidence>
<proteinExistence type="predicted"/>
<keyword evidence="1" id="KW-0732">Signal</keyword>
<evidence type="ECO:0000313" key="5">
    <source>
        <dbReference type="EMBL" id="MCB4797943.1"/>
    </source>
</evidence>
<dbReference type="InterPro" id="IPR032285">
    <property type="entry name" value="Metallophos_N"/>
</dbReference>
<dbReference type="SUPFAM" id="SSF56300">
    <property type="entry name" value="Metallo-dependent phosphatases"/>
    <property type="match status" value="1"/>
</dbReference>
<dbReference type="GO" id="GO:0016787">
    <property type="term" value="F:hydrolase activity"/>
    <property type="evidence" value="ECO:0007669"/>
    <property type="project" value="InterPro"/>
</dbReference>
<dbReference type="EMBL" id="JAJAPW010000001">
    <property type="protein sequence ID" value="MCB4797943.1"/>
    <property type="molecule type" value="Genomic_DNA"/>
</dbReference>
<comment type="caution">
    <text evidence="5">The sequence shown here is derived from an EMBL/GenBank/DDBJ whole genome shotgun (WGS) entry which is preliminary data.</text>
</comment>
<feature type="chain" id="PRO_5040743538" evidence="1">
    <location>
        <begin position="22"/>
        <end position="495"/>
    </location>
</feature>
<gene>
    <name evidence="5" type="ORF">LG649_03750</name>
</gene>
<keyword evidence="6" id="KW-1185">Reference proteome</keyword>
<dbReference type="Pfam" id="PF00149">
    <property type="entry name" value="Metallophos"/>
    <property type="match status" value="1"/>
</dbReference>
<dbReference type="InterPro" id="IPR051918">
    <property type="entry name" value="STPP_CPPED1"/>
</dbReference>
<dbReference type="PANTHER" id="PTHR43143:SF1">
    <property type="entry name" value="SERINE_THREONINE-PROTEIN PHOSPHATASE CPPED1"/>
    <property type="match status" value="1"/>
</dbReference>
<reference evidence="5" key="1">
    <citation type="submission" date="2021-10" db="EMBL/GenBank/DDBJ databases">
        <title>Tamlana sargassums sp. nov., and Tamlana laminarinivorans sp. nov., two new bacteria isolated from the brown alga.</title>
        <authorList>
            <person name="Li J."/>
        </authorList>
    </citation>
    <scope>NUCLEOTIDE SEQUENCE</scope>
    <source>
        <strain evidence="5">PT2-4</strain>
    </source>
</reference>
<dbReference type="Proteomes" id="UP001139199">
    <property type="component" value="Unassembled WGS sequence"/>
</dbReference>
<feature type="domain" description="Calcineurin-like phosphoesterase" evidence="2">
    <location>
        <begin position="117"/>
        <end position="296"/>
    </location>
</feature>
<dbReference type="AlphaFoldDB" id="A0A9X1HZR1"/>
<dbReference type="InterPro" id="IPR029052">
    <property type="entry name" value="Metallo-depent_PP-like"/>
</dbReference>
<feature type="domain" description="Calcineurin-like phosphoesterase C-terminal" evidence="3">
    <location>
        <begin position="314"/>
        <end position="484"/>
    </location>
</feature>
<dbReference type="Gene3D" id="3.60.21.10">
    <property type="match status" value="1"/>
</dbReference>
<feature type="signal peptide" evidence="1">
    <location>
        <begin position="1"/>
        <end position="21"/>
    </location>
</feature>
<dbReference type="Pfam" id="PF16371">
    <property type="entry name" value="MetallophosN"/>
    <property type="match status" value="1"/>
</dbReference>
<sequence>MKRLLLLIVLICNVSISQTFTGTVFLDKNNNGVFDAEENPMPNILVSNGKDVVTTGSKGEYKINAISGNLVFIIKPSGYISKLNKENTVQFYFNPKDVTSKEYNFPLYKNDESPKSKIAFLGDVQVDVIDDVHHVGKLVTEELAINKPDFIMPLGDLSFDNLNIFNPLSKVLGLVGVPVFYVIGNHDLNFDKVKFRDRDSSFEANFGPSYYAFEYGKNLFLVLNNINPLPNGKYNAVIDNDQMSFIKSIISLNKTKYEAINLAMHIPFDEVLNKDSIIDILKPFKDVFIASGHTHTQYHNYYSRGETQQPIHEIVCGAVCGSWWQGAHDIRGIPFGMMYDGTPKGYWFMFAEGSSRSFNYKVSGAPDTKQMNIWVPEVNEWDTGLNTLNEPYIYANVFAADSNTKVEISFNNKNWHSMQYHYDVDPQLKRFYKIQELGRYNSLNISKSPKPVTKTKHLWRIKIPDSLNPGAYLINIKAKNTSQNFYVIGNRVLFK</sequence>
<dbReference type="InterPro" id="IPR032288">
    <property type="entry name" value="Metallophos_C"/>
</dbReference>
<evidence type="ECO:0000259" key="3">
    <source>
        <dbReference type="Pfam" id="PF16370"/>
    </source>
</evidence>
<dbReference type="SUPFAM" id="SSF117074">
    <property type="entry name" value="Hypothetical protein PA1324"/>
    <property type="match status" value="1"/>
</dbReference>
<evidence type="ECO:0000313" key="6">
    <source>
        <dbReference type="Proteomes" id="UP001139199"/>
    </source>
</evidence>
<dbReference type="InterPro" id="IPR013783">
    <property type="entry name" value="Ig-like_fold"/>
</dbReference>
<evidence type="ECO:0000259" key="4">
    <source>
        <dbReference type="Pfam" id="PF16371"/>
    </source>
</evidence>
<organism evidence="5 6">
    <name type="scientific">Neotamlana laminarinivorans</name>
    <dbReference type="NCBI Taxonomy" id="2883124"/>
    <lineage>
        <taxon>Bacteria</taxon>
        <taxon>Pseudomonadati</taxon>
        <taxon>Bacteroidota</taxon>
        <taxon>Flavobacteriia</taxon>
        <taxon>Flavobacteriales</taxon>
        <taxon>Flavobacteriaceae</taxon>
        <taxon>Neotamlana</taxon>
    </lineage>
</organism>
<feature type="domain" description="Calcineurin-like phosphoesterase N-terminal" evidence="4">
    <location>
        <begin position="35"/>
        <end position="107"/>
    </location>
</feature>
<accession>A0A9X1HZR1</accession>
<dbReference type="PANTHER" id="PTHR43143">
    <property type="entry name" value="METALLOPHOSPHOESTERASE, CALCINEURIN SUPERFAMILY"/>
    <property type="match status" value="1"/>
</dbReference>
<dbReference type="RefSeq" id="WP_226541038.1">
    <property type="nucleotide sequence ID" value="NZ_JAJAPW010000001.1"/>
</dbReference>
<dbReference type="InterPro" id="IPR004843">
    <property type="entry name" value="Calcineurin-like_PHP"/>
</dbReference>
<protein>
    <submittedName>
        <fullName evidence="5">Calcineurin-like phosphoesterase family protein</fullName>
    </submittedName>
</protein>
<dbReference type="Gene3D" id="2.60.40.10">
    <property type="entry name" value="Immunoglobulins"/>
    <property type="match status" value="1"/>
</dbReference>
<evidence type="ECO:0000259" key="2">
    <source>
        <dbReference type="Pfam" id="PF00149"/>
    </source>
</evidence>
<name>A0A9X1HZR1_9FLAO</name>
<dbReference type="Pfam" id="PF16370">
    <property type="entry name" value="MetallophosC"/>
    <property type="match status" value="1"/>
</dbReference>